<dbReference type="InterPro" id="IPR013762">
    <property type="entry name" value="Integrase-like_cat_sf"/>
</dbReference>
<feature type="region of interest" description="Disordered" evidence="2">
    <location>
        <begin position="303"/>
        <end position="327"/>
    </location>
</feature>
<dbReference type="RefSeq" id="WP_051902144.1">
    <property type="nucleotide sequence ID" value="NZ_BNEE01000004.1"/>
</dbReference>
<sequence length="391" mass="43222">MTELALRSSGEVSTDRHDPRTDWPEWAQWLRAHLAGIYGDDHPLTLLAGAWVAAKKSVKTREARAKGFVRWEAYVRSTKSDVLQVRRPLAESYARHLEQTLVTRGKNKGLPLSPATREHLLGIASGFYIYAMQNETAERNPFDGVERPAVDHDESPTEGLDPEHTEALLATAKKRSPRAYALTLFLYLLFPRVSEVLGLDVEDVRYVQGHYTVPLTRKGGKKQRVPLPPALLDAILRMLNGRTTGPLFMTRTGRRMGESEVWKLLRSLARVAGIPQADSIKPHALRHTGITDALDNGAALQDVQDAAGQKDPRTTQKYNRRRGQLDKHPAHLLARTITLPDDPDEPEVVNIHQRATGRQACAGCGEARALTASGICGACAAHGVTVEPQFT</sequence>
<dbReference type="InterPro" id="IPR002104">
    <property type="entry name" value="Integrase_catalytic"/>
</dbReference>
<evidence type="ECO:0000256" key="2">
    <source>
        <dbReference type="SAM" id="MobiDB-lite"/>
    </source>
</evidence>
<evidence type="ECO:0000259" key="3">
    <source>
        <dbReference type="PROSITE" id="PS51898"/>
    </source>
</evidence>
<dbReference type="GO" id="GO:0003677">
    <property type="term" value="F:DNA binding"/>
    <property type="evidence" value="ECO:0007669"/>
    <property type="project" value="InterPro"/>
</dbReference>
<evidence type="ECO:0000256" key="1">
    <source>
        <dbReference type="ARBA" id="ARBA00023172"/>
    </source>
</evidence>
<name>A0A919LBG0_9ACTN</name>
<evidence type="ECO:0000313" key="5">
    <source>
        <dbReference type="Proteomes" id="UP000600026"/>
    </source>
</evidence>
<proteinExistence type="predicted"/>
<dbReference type="EMBL" id="BNEE01000004">
    <property type="protein sequence ID" value="GHI84140.1"/>
    <property type="molecule type" value="Genomic_DNA"/>
</dbReference>
<evidence type="ECO:0000313" key="4">
    <source>
        <dbReference type="EMBL" id="GHI84140.1"/>
    </source>
</evidence>
<dbReference type="SUPFAM" id="SSF56349">
    <property type="entry name" value="DNA breaking-rejoining enzymes"/>
    <property type="match status" value="1"/>
</dbReference>
<dbReference type="InterPro" id="IPR011010">
    <property type="entry name" value="DNA_brk_join_enz"/>
</dbReference>
<reference evidence="4" key="1">
    <citation type="submission" date="2020-09" db="EMBL/GenBank/DDBJ databases">
        <title>Whole genome shotgun sequence of Streptomyces xanthophaeus NBRC 12829.</title>
        <authorList>
            <person name="Komaki H."/>
            <person name="Tamura T."/>
        </authorList>
    </citation>
    <scope>NUCLEOTIDE SEQUENCE</scope>
    <source>
        <strain evidence="4">NBRC 12829</strain>
    </source>
</reference>
<feature type="domain" description="Tyr recombinase" evidence="3">
    <location>
        <begin position="155"/>
        <end position="331"/>
    </location>
</feature>
<gene>
    <name evidence="4" type="ORF">Sxan_15040</name>
</gene>
<dbReference type="GO" id="GO:0015074">
    <property type="term" value="P:DNA integration"/>
    <property type="evidence" value="ECO:0007669"/>
    <property type="project" value="InterPro"/>
</dbReference>
<dbReference type="PANTHER" id="PTHR30349:SF81">
    <property type="entry name" value="TYROSINE RECOMBINASE XERC"/>
    <property type="match status" value="1"/>
</dbReference>
<keyword evidence="1" id="KW-0233">DNA recombination</keyword>
<dbReference type="AlphaFoldDB" id="A0A919LBG0"/>
<dbReference type="InterPro" id="IPR050090">
    <property type="entry name" value="Tyrosine_recombinase_XerCD"/>
</dbReference>
<dbReference type="Proteomes" id="UP000600026">
    <property type="component" value="Unassembled WGS sequence"/>
</dbReference>
<organism evidence="4 5">
    <name type="scientific">Streptomyces xanthophaeus</name>
    <dbReference type="NCBI Taxonomy" id="67385"/>
    <lineage>
        <taxon>Bacteria</taxon>
        <taxon>Bacillati</taxon>
        <taxon>Actinomycetota</taxon>
        <taxon>Actinomycetes</taxon>
        <taxon>Kitasatosporales</taxon>
        <taxon>Streptomycetaceae</taxon>
        <taxon>Streptomyces</taxon>
    </lineage>
</organism>
<protein>
    <recommendedName>
        <fullName evidence="3">Tyr recombinase domain-containing protein</fullName>
    </recommendedName>
</protein>
<dbReference type="PROSITE" id="PS51898">
    <property type="entry name" value="TYR_RECOMBINASE"/>
    <property type="match status" value="1"/>
</dbReference>
<dbReference type="Gene3D" id="1.10.443.10">
    <property type="entry name" value="Intergrase catalytic core"/>
    <property type="match status" value="1"/>
</dbReference>
<dbReference type="PANTHER" id="PTHR30349">
    <property type="entry name" value="PHAGE INTEGRASE-RELATED"/>
    <property type="match status" value="1"/>
</dbReference>
<keyword evidence="5" id="KW-1185">Reference proteome</keyword>
<dbReference type="OrthoDB" id="4137935at2"/>
<accession>A0A919LBG0</accession>
<dbReference type="Pfam" id="PF00589">
    <property type="entry name" value="Phage_integrase"/>
    <property type="match status" value="1"/>
</dbReference>
<comment type="caution">
    <text evidence="4">The sequence shown here is derived from an EMBL/GenBank/DDBJ whole genome shotgun (WGS) entry which is preliminary data.</text>
</comment>
<dbReference type="GO" id="GO:0006310">
    <property type="term" value="P:DNA recombination"/>
    <property type="evidence" value="ECO:0007669"/>
    <property type="project" value="UniProtKB-KW"/>
</dbReference>